<keyword evidence="2 6" id="KW-0732">Signal</keyword>
<feature type="domain" description="CBM-cenC" evidence="7">
    <location>
        <begin position="217"/>
        <end position="347"/>
    </location>
</feature>
<dbReference type="Pfam" id="PF16332">
    <property type="entry name" value="DUF4962"/>
    <property type="match status" value="1"/>
</dbReference>
<dbReference type="GO" id="GO:0016798">
    <property type="term" value="F:hydrolase activity, acting on glycosyl bonds"/>
    <property type="evidence" value="ECO:0007669"/>
    <property type="project" value="InterPro"/>
</dbReference>
<dbReference type="Gene3D" id="1.20.1270.70">
    <property type="entry name" value="Designed single chain three-helix bundle"/>
    <property type="match status" value="1"/>
</dbReference>
<name>A0A5S5CLR4_9BACL</name>
<dbReference type="GO" id="GO:0016829">
    <property type="term" value="F:lyase activity"/>
    <property type="evidence" value="ECO:0007669"/>
    <property type="project" value="UniProtKB-KW"/>
</dbReference>
<evidence type="ECO:0000256" key="5">
    <source>
        <dbReference type="ARBA" id="ARBA00023239"/>
    </source>
</evidence>
<dbReference type="Gene3D" id="2.60.120.260">
    <property type="entry name" value="Galactose-binding domain-like"/>
    <property type="match status" value="4"/>
</dbReference>
<dbReference type="OrthoDB" id="9772435at2"/>
<dbReference type="InterPro" id="IPR003305">
    <property type="entry name" value="CenC_carb-bd"/>
</dbReference>
<dbReference type="InterPro" id="IPR012480">
    <property type="entry name" value="Hepar_II_III_C"/>
</dbReference>
<dbReference type="SUPFAM" id="SSF49785">
    <property type="entry name" value="Galactose-binding domain-like"/>
    <property type="match status" value="3"/>
</dbReference>
<dbReference type="Gene3D" id="1.50.10.100">
    <property type="entry name" value="Chondroitin AC/alginate lyase"/>
    <property type="match status" value="1"/>
</dbReference>
<feature type="domain" description="Heparinase II N-terminal" evidence="9">
    <location>
        <begin position="565"/>
        <end position="973"/>
    </location>
</feature>
<dbReference type="SUPFAM" id="SSF48230">
    <property type="entry name" value="Chondroitin AC/alginate lyase"/>
    <property type="match status" value="1"/>
</dbReference>
<feature type="signal peptide" evidence="6">
    <location>
        <begin position="1"/>
        <end position="38"/>
    </location>
</feature>
<protein>
    <submittedName>
        <fullName evidence="10">Heparinase II/III-like protein</fullName>
    </submittedName>
</protein>
<feature type="chain" id="PRO_5039282847" evidence="6">
    <location>
        <begin position="39"/>
        <end position="1924"/>
    </location>
</feature>
<dbReference type="InterPro" id="IPR014756">
    <property type="entry name" value="Ig_E-set"/>
</dbReference>
<evidence type="ECO:0000313" key="10">
    <source>
        <dbReference type="EMBL" id="TYP79328.1"/>
    </source>
</evidence>
<evidence type="ECO:0000259" key="7">
    <source>
        <dbReference type="Pfam" id="PF02018"/>
    </source>
</evidence>
<dbReference type="InterPro" id="IPR008929">
    <property type="entry name" value="Chondroitin_lyas"/>
</dbReference>
<dbReference type="PANTHER" id="PTHR39210">
    <property type="entry name" value="HEPARIN-SULFATE LYASE"/>
    <property type="match status" value="1"/>
</dbReference>
<sequence length="1924" mass="207784">MSRSRIQKEVNGLQFSSVKKRLSIMLLVIMVASLFAQAAPSAAADAAQATLGPELIPNGGFEEVQNGLPAGWVPTVAAQAPNITSDTSTVFVGSRSLKLHDDGVGGSREVGVKSGEIPIRFGETYKVTLKANVSQGNVYLLVRYFNASGGYQQKNATAVAAAGWQELSVTVTPLSDYSRHIIVYVYERSGESPTTAYLDALSMTSEDTASQPPVEWIANGGFEEEQGGLPAVWIPTIASQAVNLSLNTATVYEESRSLKIRDDGTGGNREVGVKTPEIPIRYGETYTVNLKAKVEEGKVFLLFRAFNSSGQFEQKAVELGTTSGWQTLSISFTPSEAYSRHAVIYVYDNTATAPTTAYVDAVSMRSTELLANASFERTASGLPENWSVYQSQAGSVVSVTDTYIHGAKAVRLTDTSNQQSLGIRSKLVPHSGASQYKAAVQANIATGTARLSLQYYDANFGLLGQVDASAPAAAGWQKLIAEGSAPAGTALARVMLWSSEADQSTIVFDSAELRSSDGPATEEPQGSLQWPTNLVPGTYMHFRPAHQAVSSQNAPDFAWPYIAGADKYEFQIAAASDGNFAMPVYAKNDLTVNLHNLPTALDPGDSYVWRVRFHIAAGWSDWSDSRQFRLTPDAVPFLVPEPDDLFANVSSTHPRVLTNAEELEDFRGYKDGLGKPIFDQAKHDVDLAARLPAEPELNYPRDYYNLQDAAFVAATSGVTQYVRKETDMMLKAAFVYLITEDEVYGNFAKNRLLNVMTWDPEGATNYRQVDQAFREIAYKGAIAYDWIYPLIAEEDKSDIISMIARRTQTLAEDILGASSLYKNPWNSHGWTATGYVGTIAVALLHDDTVVNGVPISVMARDWFEKSVPARINIFPPVAGEEGGWASGTNYWQVSHLADKLFADVLLAASGLNMYDKAYARNAQTFGPYFLPNGQPNGVFGDGIHDPMMPATVTHAQREAQIYQNPVTKWYADSGSSGRELSYLFGFAYGDPTLEGRPPVDMPTAKWQKDTDWVAMHSSLYDPERVSLYFKSSPYGSYNHSHADQNSFVINAYGEQLAIDAGQYDSYMSNHDKGFTRTTLAHNAITYDGNKGQKILDMTASGRITGFVSGKSFDATVGDATQAYNTYNNADYPGLAQAKRSIIYVKPNAFVVVDNLKAKAAGGSEFEFRLHAMSNLALDDDKQGASITQNGAAMDVKFHYPAVQEASSTDQYLTAQGEVVMPSGSWASKPLQRHATFTFPKTQETTIVSTFEPYRAGTQPLGIVESTNHGTYQHLLFADGTHVYVRLSDGGTVMADGFEFDGIAVTSKADSLMLVGGTKLVKDGVTRFQSDVPATIVIDDKELTVSSGTNMNVQVYVPNDAVLHDQHYNPVPLGGDVQQALNENGLHVEKNGQLLTVRAGRGDHRFHLRGGSPPTQQPPITLNVELDGVSTPVTLKAHGSYDGGIAAWGQLPQVPAGLYEILEASEGLVFQKFGTPKPSMFLDASPMIIMEGSGGTLRLRTAGSGERTDTEAVDDYDAVKDGLASFKEAEFFESTAGGKFDVYTSRPFLSNGTGVAAWNQKGQSITWKLDVPQSGQYDLVVKYVAGWDLTGEDQTTRLIQLGGDMYTAEAPKTYNWGTEPQYWKALRIKTGTSLAQGSATVTMWNVLGPMNLDWVGLVESEGSEPADKTALAAKIAAAQALHEEDFTTESWTALQSALAQATTVNEDGAATQDQTDTAAASLQAATDALAPSAAAVPGEAVLSSNSGHANGLHDGNYTITMNLWWGQNGTSYTLYENGAAIDTKRLADGSPAAQSAATTVSGKPNGTYVYTCELRNGRGATACTPVTVTVKDSTSGKPELSHDNWDTNGDYTVTMNMWWGTNGTTYKLYENEALIDTQSLTANSPNAQSASTPITGKAAGTYRYKAELINAAGVTESQEMTVTVN</sequence>
<evidence type="ECO:0000256" key="2">
    <source>
        <dbReference type="ARBA" id="ARBA00022729"/>
    </source>
</evidence>
<evidence type="ECO:0000259" key="8">
    <source>
        <dbReference type="Pfam" id="PF07940"/>
    </source>
</evidence>
<dbReference type="Gene3D" id="2.60.40.10">
    <property type="entry name" value="Immunoglobulins"/>
    <property type="match status" value="3"/>
</dbReference>
<dbReference type="Pfam" id="PF07940">
    <property type="entry name" value="Hepar_II_III_C"/>
    <property type="match status" value="1"/>
</dbReference>
<evidence type="ECO:0000259" key="9">
    <source>
        <dbReference type="Pfam" id="PF16332"/>
    </source>
</evidence>
<proteinExistence type="predicted"/>
<comment type="subcellular location">
    <subcellularLocation>
        <location evidence="1">Periplasm</location>
    </subcellularLocation>
</comment>
<dbReference type="Proteomes" id="UP000323257">
    <property type="component" value="Unassembled WGS sequence"/>
</dbReference>
<accession>A0A5S5CLR4</accession>
<dbReference type="EMBL" id="VNHS01000001">
    <property type="protein sequence ID" value="TYP79328.1"/>
    <property type="molecule type" value="Genomic_DNA"/>
</dbReference>
<dbReference type="Pfam" id="PF02018">
    <property type="entry name" value="CBM_4_9"/>
    <property type="match status" value="1"/>
</dbReference>
<keyword evidence="5" id="KW-0456">Lyase</keyword>
<evidence type="ECO:0000256" key="1">
    <source>
        <dbReference type="ARBA" id="ARBA00004418"/>
    </source>
</evidence>
<evidence type="ECO:0000256" key="6">
    <source>
        <dbReference type="SAM" id="SignalP"/>
    </source>
</evidence>
<organism evidence="10 11">
    <name type="scientific">Paenibacillus methanolicus</name>
    <dbReference type="NCBI Taxonomy" id="582686"/>
    <lineage>
        <taxon>Bacteria</taxon>
        <taxon>Bacillati</taxon>
        <taxon>Bacillota</taxon>
        <taxon>Bacilli</taxon>
        <taxon>Bacillales</taxon>
        <taxon>Paenibacillaceae</taxon>
        <taxon>Paenibacillus</taxon>
    </lineage>
</organism>
<dbReference type="GO" id="GO:0042597">
    <property type="term" value="C:periplasmic space"/>
    <property type="evidence" value="ECO:0007669"/>
    <property type="project" value="UniProtKB-SubCell"/>
</dbReference>
<keyword evidence="4" id="KW-0378">Hydrolase</keyword>
<dbReference type="InterPro" id="IPR032518">
    <property type="entry name" value="HepII_N"/>
</dbReference>
<evidence type="ECO:0000256" key="3">
    <source>
        <dbReference type="ARBA" id="ARBA00022764"/>
    </source>
</evidence>
<dbReference type="PANTHER" id="PTHR39210:SF1">
    <property type="entry name" value="HEPARIN-SULFATE LYASE"/>
    <property type="match status" value="1"/>
</dbReference>
<keyword evidence="3" id="KW-0574">Periplasm</keyword>
<reference evidence="10 11" key="1">
    <citation type="submission" date="2019-07" db="EMBL/GenBank/DDBJ databases">
        <title>Genomic Encyclopedia of Type Strains, Phase III (KMG-III): the genomes of soil and plant-associated and newly described type strains.</title>
        <authorList>
            <person name="Whitman W."/>
        </authorList>
    </citation>
    <scope>NUCLEOTIDE SEQUENCE [LARGE SCALE GENOMIC DNA]</scope>
    <source>
        <strain evidence="10 11">BL24</strain>
    </source>
</reference>
<gene>
    <name evidence="10" type="ORF">BCM02_101446</name>
</gene>
<evidence type="ECO:0000256" key="4">
    <source>
        <dbReference type="ARBA" id="ARBA00022801"/>
    </source>
</evidence>
<dbReference type="SUPFAM" id="SSF81296">
    <property type="entry name" value="E set domains"/>
    <property type="match status" value="2"/>
</dbReference>
<keyword evidence="11" id="KW-1185">Reference proteome</keyword>
<dbReference type="InterPro" id="IPR008979">
    <property type="entry name" value="Galactose-bd-like_sf"/>
</dbReference>
<evidence type="ECO:0000313" key="11">
    <source>
        <dbReference type="Proteomes" id="UP000323257"/>
    </source>
</evidence>
<comment type="caution">
    <text evidence="10">The sequence shown here is derived from an EMBL/GenBank/DDBJ whole genome shotgun (WGS) entry which is preliminary data.</text>
</comment>
<dbReference type="InterPro" id="IPR013783">
    <property type="entry name" value="Ig-like_fold"/>
</dbReference>
<dbReference type="Gene3D" id="2.70.98.70">
    <property type="match status" value="1"/>
</dbReference>
<feature type="domain" description="Heparinase II/III-like C-terminal" evidence="8">
    <location>
        <begin position="1006"/>
        <end position="1216"/>
    </location>
</feature>